<keyword evidence="1" id="KW-1133">Transmembrane helix</keyword>
<evidence type="ECO:0000313" key="3">
    <source>
        <dbReference type="EMBL" id="MDI5972956.1"/>
    </source>
</evidence>
<organism evidence="3">
    <name type="scientific">Streptantibioticus silvisoli</name>
    <dbReference type="NCBI Taxonomy" id="2705255"/>
    <lineage>
        <taxon>Bacteria</taxon>
        <taxon>Bacillati</taxon>
        <taxon>Actinomycetota</taxon>
        <taxon>Actinomycetes</taxon>
        <taxon>Kitasatosporales</taxon>
        <taxon>Streptomycetaceae</taxon>
        <taxon>Streptantibioticus</taxon>
    </lineage>
</organism>
<evidence type="ECO:0000313" key="2">
    <source>
        <dbReference type="EMBL" id="MDI5965260.1"/>
    </source>
</evidence>
<dbReference type="RefSeq" id="WP_271312750.1">
    <property type="nucleotide sequence ID" value="NZ_JAAGKO020000032.1"/>
</dbReference>
<protein>
    <submittedName>
        <fullName evidence="3">Cell division protein FtsL</fullName>
    </submittedName>
</protein>
<keyword evidence="3" id="KW-0132">Cell division</keyword>
<dbReference type="InterPro" id="IPR007060">
    <property type="entry name" value="FtsL/DivIC"/>
</dbReference>
<reference evidence="3 4" key="1">
    <citation type="submission" date="2023-05" db="EMBL/GenBank/DDBJ databases">
        <title>Streptantibioticus silvisoli sp. nov., acidotolerant actinomycetes 1 from pine litter.</title>
        <authorList>
            <person name="Swiecimska M."/>
            <person name="Golinska P."/>
            <person name="Sangal V."/>
            <person name="Wachnowicz B."/>
            <person name="Goodfellow M."/>
        </authorList>
    </citation>
    <scope>NUCLEOTIDE SEQUENCE</scope>
    <source>
        <strain evidence="3">SL13</strain>
        <strain evidence="2 4">SL54</strain>
    </source>
</reference>
<dbReference type="AlphaFoldDB" id="A0AA90K0E0"/>
<name>A0AA90K0E0_9ACTN</name>
<keyword evidence="3" id="KW-0131">Cell cycle</keyword>
<dbReference type="EMBL" id="JAAGKO020000032">
    <property type="protein sequence ID" value="MDI5965260.1"/>
    <property type="molecule type" value="Genomic_DNA"/>
</dbReference>
<sequence>MAPDRFPTAVRLRALGQQAQARVYRTAGRTTRRGRLTGRAAVLALTVCALVVALAYPTRQYIAQRSQIAQQRGQAQQARQKVEQLREEKARWADPLYVRARAREQLHYVMPGETGYVMTGTSADGSGSADAAGSAANRPWYDNLWDGVNAADARH</sequence>
<dbReference type="Proteomes" id="UP001156398">
    <property type="component" value="Unassembled WGS sequence"/>
</dbReference>
<comment type="caution">
    <text evidence="3">The sequence shown here is derived from an EMBL/GenBank/DDBJ whole genome shotgun (WGS) entry which is preliminary data.</text>
</comment>
<dbReference type="Pfam" id="PF04977">
    <property type="entry name" value="DivIC"/>
    <property type="match status" value="1"/>
</dbReference>
<keyword evidence="1" id="KW-0472">Membrane</keyword>
<gene>
    <name evidence="2" type="ORF">POF43_021465</name>
    <name evidence="3" type="ORF">POF50_027025</name>
</gene>
<accession>A0AA90K0E0</accession>
<keyword evidence="4" id="KW-1185">Reference proteome</keyword>
<proteinExistence type="predicted"/>
<dbReference type="GO" id="GO:0051301">
    <property type="term" value="P:cell division"/>
    <property type="evidence" value="ECO:0007669"/>
    <property type="project" value="UniProtKB-KW"/>
</dbReference>
<evidence type="ECO:0000256" key="1">
    <source>
        <dbReference type="SAM" id="Phobius"/>
    </source>
</evidence>
<dbReference type="EMBL" id="JABXJJ020000039">
    <property type="protein sequence ID" value="MDI5972956.1"/>
    <property type="molecule type" value="Genomic_DNA"/>
</dbReference>
<evidence type="ECO:0000313" key="4">
    <source>
        <dbReference type="Proteomes" id="UP001156398"/>
    </source>
</evidence>
<feature type="transmembrane region" description="Helical" evidence="1">
    <location>
        <begin position="36"/>
        <end position="56"/>
    </location>
</feature>
<keyword evidence="1" id="KW-0812">Transmembrane</keyword>